<accession>A0AA86YRC0</accession>
<reference evidence="2 3" key="3">
    <citation type="submission" date="2008-05" db="EMBL/GenBank/DDBJ databases">
        <authorList>
            <person name="Fulton L."/>
            <person name="Clifton S."/>
            <person name="Fulton B."/>
            <person name="Xu J."/>
            <person name="Minx P."/>
            <person name="Pepin K.H."/>
            <person name="Johnson M."/>
            <person name="Thiruvilangam P."/>
            <person name="Bhonagiri V."/>
            <person name="Nash W.E."/>
            <person name="Mardis E.R."/>
            <person name="Wilson R.K."/>
        </authorList>
    </citation>
    <scope>NUCLEOTIDE SEQUENCE [LARGE SCALE GENOMIC DNA]</scope>
    <source>
        <strain evidence="2 3">ATCC 25827</strain>
    </source>
</reference>
<evidence type="ECO:0000256" key="1">
    <source>
        <dbReference type="SAM" id="Phobius"/>
    </source>
</evidence>
<keyword evidence="1" id="KW-0812">Transmembrane</keyword>
<name>A0AA86YRC0_PROST</name>
<reference evidence="3" key="1">
    <citation type="submission" date="2008-04" db="EMBL/GenBank/DDBJ databases">
        <title>Draft genome sequence of Providencia stuartii (ATCC 25827).</title>
        <authorList>
            <person name="Sudarsanam P."/>
            <person name="Ley R."/>
            <person name="Guruge J."/>
            <person name="Turnbaugh P.J."/>
            <person name="Mahowald M."/>
            <person name="Liep D."/>
            <person name="Gordon J."/>
        </authorList>
    </citation>
    <scope>NUCLEOTIDE SEQUENCE [LARGE SCALE GENOMIC DNA]</scope>
    <source>
        <strain evidence="3">ATCC 25827</strain>
    </source>
</reference>
<dbReference type="AlphaFoldDB" id="A0AA86YRC0"/>
<comment type="caution">
    <text evidence="2">The sequence shown here is derived from an EMBL/GenBank/DDBJ whole genome shotgun (WGS) entry which is preliminary data.</text>
</comment>
<organism evidence="2 3">
    <name type="scientific">Providencia stuartii ATCC 25827</name>
    <dbReference type="NCBI Taxonomy" id="471874"/>
    <lineage>
        <taxon>Bacteria</taxon>
        <taxon>Pseudomonadati</taxon>
        <taxon>Pseudomonadota</taxon>
        <taxon>Gammaproteobacteria</taxon>
        <taxon>Enterobacterales</taxon>
        <taxon>Morganellaceae</taxon>
        <taxon>Providencia</taxon>
    </lineage>
</organism>
<feature type="transmembrane region" description="Helical" evidence="1">
    <location>
        <begin position="47"/>
        <end position="68"/>
    </location>
</feature>
<dbReference type="EMBL" id="ABJD02000101">
    <property type="protein sequence ID" value="EDU58826.1"/>
    <property type="molecule type" value="Genomic_DNA"/>
</dbReference>
<dbReference type="Proteomes" id="UP000004506">
    <property type="component" value="Unassembled WGS sequence"/>
</dbReference>
<evidence type="ECO:0000313" key="3">
    <source>
        <dbReference type="Proteomes" id="UP000004506"/>
    </source>
</evidence>
<protein>
    <submittedName>
        <fullName evidence="2">Uncharacterized protein</fullName>
    </submittedName>
</protein>
<gene>
    <name evidence="2" type="ORF">PROSTU_02007</name>
</gene>
<proteinExistence type="predicted"/>
<sequence>MKLPNKIGFSVFISDSFSGKNSLSFPLPPPRRGVITRRYVTVRKTDVILLNWQITLVNFVYFLALIFLHSVML</sequence>
<keyword evidence="1" id="KW-1133">Transmembrane helix</keyword>
<evidence type="ECO:0000313" key="2">
    <source>
        <dbReference type="EMBL" id="EDU58826.1"/>
    </source>
</evidence>
<keyword evidence="1" id="KW-0472">Membrane</keyword>
<reference evidence="3" key="2">
    <citation type="submission" date="2008-04" db="EMBL/GenBank/DDBJ databases">
        <title>Draft genome sequence of Providencia stuartii(ATCC 25827).</title>
        <authorList>
            <person name="Sudarsanam P."/>
            <person name="Ley R."/>
            <person name="Guruge J."/>
            <person name="Turnbaugh P.J."/>
            <person name="Mahowald M."/>
            <person name="Liep D."/>
            <person name="Gordon J."/>
        </authorList>
    </citation>
    <scope>NUCLEOTIDE SEQUENCE [LARGE SCALE GENOMIC DNA]</scope>
    <source>
        <strain evidence="3">ATCC 25827</strain>
    </source>
</reference>